<name>A0A1Y5HWZ6_OLEAN</name>
<dbReference type="PANTHER" id="PTHR43489:SF6">
    <property type="entry name" value="HYDROXYPYRUVATE ISOMERASE-RELATED"/>
    <property type="match status" value="1"/>
</dbReference>
<organism evidence="5 6">
    <name type="scientific">Oleispira antarctica</name>
    <dbReference type="NCBI Taxonomy" id="188908"/>
    <lineage>
        <taxon>Bacteria</taxon>
        <taxon>Pseudomonadati</taxon>
        <taxon>Pseudomonadota</taxon>
        <taxon>Gammaproteobacteria</taxon>
        <taxon>Oceanospirillales</taxon>
        <taxon>Oceanospirillaceae</taxon>
        <taxon>Oleispira</taxon>
    </lineage>
</organism>
<evidence type="ECO:0000259" key="4">
    <source>
        <dbReference type="Pfam" id="PF01261"/>
    </source>
</evidence>
<dbReference type="InterPro" id="IPR013022">
    <property type="entry name" value="Xyl_isomerase-like_TIM-brl"/>
</dbReference>
<comment type="similarity">
    <text evidence="2">Belongs to the hyi family.</text>
</comment>
<dbReference type="Pfam" id="PF01261">
    <property type="entry name" value="AP_endonuc_2"/>
    <property type="match status" value="1"/>
</dbReference>
<feature type="active site" description="Proton donor/acceptor" evidence="3">
    <location>
        <position position="142"/>
    </location>
</feature>
<dbReference type="Gene3D" id="3.20.20.150">
    <property type="entry name" value="Divalent-metal-dependent TIM barrel enzymes"/>
    <property type="match status" value="1"/>
</dbReference>
<protein>
    <submittedName>
        <fullName evidence="5">Hydroxypyruvate isomerase</fullName>
    </submittedName>
</protein>
<comment type="caution">
    <text evidence="5">The sequence shown here is derived from an EMBL/GenBank/DDBJ whole genome shotgun (WGS) entry which is preliminary data.</text>
</comment>
<evidence type="ECO:0000256" key="1">
    <source>
        <dbReference type="ARBA" id="ARBA00023235"/>
    </source>
</evidence>
<gene>
    <name evidence="5" type="ORF">A9R00_06045</name>
</gene>
<proteinExistence type="inferred from homology"/>
<dbReference type="InterPro" id="IPR026040">
    <property type="entry name" value="HyI-like"/>
</dbReference>
<dbReference type="SUPFAM" id="SSF51658">
    <property type="entry name" value="Xylose isomerase-like"/>
    <property type="match status" value="1"/>
</dbReference>
<feature type="domain" description="Xylose isomerase-like TIM barrel" evidence="4">
    <location>
        <begin position="21"/>
        <end position="253"/>
    </location>
</feature>
<dbReference type="GO" id="GO:0008903">
    <property type="term" value="F:hydroxypyruvate isomerase activity"/>
    <property type="evidence" value="ECO:0007669"/>
    <property type="project" value="TreeGrafter"/>
</dbReference>
<dbReference type="AlphaFoldDB" id="A0A1Y5HWZ6"/>
<dbReference type="EMBL" id="MABE01000343">
    <property type="protein sequence ID" value="OUS40434.1"/>
    <property type="molecule type" value="Genomic_DNA"/>
</dbReference>
<evidence type="ECO:0000313" key="5">
    <source>
        <dbReference type="EMBL" id="OUS40434.1"/>
    </source>
</evidence>
<evidence type="ECO:0000313" key="6">
    <source>
        <dbReference type="Proteomes" id="UP000227088"/>
    </source>
</evidence>
<dbReference type="FunFam" id="3.20.20.150:FF:000007">
    <property type="entry name" value="Hydroxypyruvate isomerase"/>
    <property type="match status" value="1"/>
</dbReference>
<keyword evidence="1 2" id="KW-0413">Isomerase</keyword>
<sequence>MKLAANLSMLFTEQPLLERFGAAKTAGFNAVEVQFPYVEKVADIKAELKAHELECVLINVPAGDLMEGGEGLASVPGKEAEFAAAVVECLSYVTSLRVKRVNVLPGRCFDESKRSLYLETFMRNLNTAAEMFKPLGVTVTFEAINTFDMPGFLINNVQQMLDVMADSKHDNIKMQFDVYHMARMEEGDVSAIISRLGNQIGHIQFADVPGRGEPGTGELDFKSIFSAIEYSTYEGWVGAEYKPTKNTEDTLRWKQWIASNLAMCS</sequence>
<dbReference type="InterPro" id="IPR036237">
    <property type="entry name" value="Xyl_isomerase-like_sf"/>
</dbReference>
<evidence type="ECO:0000256" key="3">
    <source>
        <dbReference type="PIRSR" id="PIRSR006241-50"/>
    </source>
</evidence>
<feature type="active site" description="Proton donor/acceptor" evidence="3">
    <location>
        <position position="240"/>
    </location>
</feature>
<evidence type="ECO:0000256" key="2">
    <source>
        <dbReference type="PIRNR" id="PIRNR006241"/>
    </source>
</evidence>
<keyword evidence="5" id="KW-0670">Pyruvate</keyword>
<dbReference type="PANTHER" id="PTHR43489">
    <property type="entry name" value="ISOMERASE"/>
    <property type="match status" value="1"/>
</dbReference>
<dbReference type="Proteomes" id="UP000227088">
    <property type="component" value="Unassembled WGS sequence"/>
</dbReference>
<reference evidence="6" key="1">
    <citation type="journal article" date="2017" name="Proc. Natl. Acad. Sci. U.S.A.">
        <title>Simulation of Deepwater Horizon oil plume reveals substrate specialization within a complex community of hydrocarbon degraders.</title>
        <authorList>
            <person name="Hu P."/>
            <person name="Dubinsky E.A."/>
            <person name="Probst A.J."/>
            <person name="Wang J."/>
            <person name="Sieber C.M.K."/>
            <person name="Tom L.M."/>
            <person name="Gardinali P."/>
            <person name="Banfield J.F."/>
            <person name="Atlas R.M."/>
            <person name="Andersen G.L."/>
        </authorList>
    </citation>
    <scope>NUCLEOTIDE SEQUENCE [LARGE SCALE GENOMIC DNA]</scope>
</reference>
<dbReference type="PIRSF" id="PIRSF006241">
    <property type="entry name" value="HyI"/>
    <property type="match status" value="1"/>
</dbReference>
<dbReference type="GO" id="GO:0046487">
    <property type="term" value="P:glyoxylate metabolic process"/>
    <property type="evidence" value="ECO:0007669"/>
    <property type="project" value="TreeGrafter"/>
</dbReference>
<dbReference type="InterPro" id="IPR050417">
    <property type="entry name" value="Sugar_Epim/Isomerase"/>
</dbReference>
<accession>A0A1Y5HWZ6</accession>